<dbReference type="EMBL" id="CP071091">
    <property type="protein sequence ID" value="QSQ14676.1"/>
    <property type="molecule type" value="Genomic_DNA"/>
</dbReference>
<reference evidence="3 4" key="1">
    <citation type="submission" date="2021-02" db="EMBL/GenBank/DDBJ databases">
        <title>De Novo genome assembly of isolated myxobacteria.</title>
        <authorList>
            <person name="Stevens D.C."/>
        </authorList>
    </citation>
    <scope>NUCLEOTIDE SEQUENCE [LARGE SCALE GENOMIC DNA]</scope>
    <source>
        <strain evidence="3 4">SCHIC003</strain>
    </source>
</reference>
<gene>
    <name evidence="3" type="ORF">JY572_00860</name>
</gene>
<sequence>MSRPISMLVAALLVLPGVAGADDGGELTPEKVAHIRRDEADALQKVDDEFGNRKSSEMSNEERGQAIRKTSAATASVLEKHGVTAKEYERYTARMGQEGNERAKAEGQRLDAQAKTAKAHHAAAAAKAAEEKEVPIQQGFDDENPVEVESLDGDTPVVEIGIPVEDSEGMGEEGGTGGGSGAGGTGDAEASVGAQAVGASDNEVPVEIVSSDTEVAQPAAKPARKASAKASKVKKKVSKRKSARSAD</sequence>
<feature type="compositionally biased region" description="Basic residues" evidence="1">
    <location>
        <begin position="222"/>
        <end position="247"/>
    </location>
</feature>
<dbReference type="Proteomes" id="UP000663090">
    <property type="component" value="Chromosome"/>
</dbReference>
<dbReference type="RefSeq" id="WP_206716439.1">
    <property type="nucleotide sequence ID" value="NZ_CP071091.1"/>
</dbReference>
<accession>A0ABX7N876</accession>
<feature type="compositionally biased region" description="Basic and acidic residues" evidence="1">
    <location>
        <begin position="99"/>
        <end position="109"/>
    </location>
</feature>
<feature type="compositionally biased region" description="Acidic residues" evidence="1">
    <location>
        <begin position="140"/>
        <end position="152"/>
    </location>
</feature>
<feature type="compositionally biased region" description="Gly residues" evidence="1">
    <location>
        <begin position="172"/>
        <end position="186"/>
    </location>
</feature>
<evidence type="ECO:0000256" key="1">
    <source>
        <dbReference type="SAM" id="MobiDB-lite"/>
    </source>
</evidence>
<keyword evidence="2" id="KW-0732">Signal</keyword>
<feature type="region of interest" description="Disordered" evidence="1">
    <location>
        <begin position="95"/>
        <end position="247"/>
    </location>
</feature>
<evidence type="ECO:0000313" key="4">
    <source>
        <dbReference type="Proteomes" id="UP000663090"/>
    </source>
</evidence>
<proteinExistence type="predicted"/>
<name>A0ABX7N876_9BACT</name>
<feature type="chain" id="PRO_5045659141" evidence="2">
    <location>
        <begin position="22"/>
        <end position="247"/>
    </location>
</feature>
<evidence type="ECO:0000256" key="2">
    <source>
        <dbReference type="SAM" id="SignalP"/>
    </source>
</evidence>
<evidence type="ECO:0000313" key="3">
    <source>
        <dbReference type="EMBL" id="QSQ14676.1"/>
    </source>
</evidence>
<organism evidence="3 4">
    <name type="scientific">Myxococcus landrumensis</name>
    <dbReference type="NCBI Taxonomy" id="2813577"/>
    <lineage>
        <taxon>Bacteria</taxon>
        <taxon>Pseudomonadati</taxon>
        <taxon>Myxococcota</taxon>
        <taxon>Myxococcia</taxon>
        <taxon>Myxococcales</taxon>
        <taxon>Cystobacterineae</taxon>
        <taxon>Myxococcaceae</taxon>
        <taxon>Myxococcus</taxon>
    </lineage>
</organism>
<protein>
    <submittedName>
        <fullName evidence="3">Uncharacterized protein</fullName>
    </submittedName>
</protein>
<feature type="compositionally biased region" description="Basic and acidic residues" evidence="1">
    <location>
        <begin position="48"/>
        <end position="65"/>
    </location>
</feature>
<feature type="signal peptide" evidence="2">
    <location>
        <begin position="1"/>
        <end position="21"/>
    </location>
</feature>
<keyword evidence="4" id="KW-1185">Reference proteome</keyword>
<feature type="region of interest" description="Disordered" evidence="1">
    <location>
        <begin position="48"/>
        <end position="72"/>
    </location>
</feature>